<evidence type="ECO:0000313" key="4">
    <source>
        <dbReference type="Ensembl" id="ENSCAFP00040021038.1"/>
    </source>
</evidence>
<dbReference type="PANTHER" id="PTHR15359">
    <property type="entry name" value="IG-LIKE DOMAIN-CONTAINING PROTEIN"/>
    <property type="match status" value="1"/>
</dbReference>
<protein>
    <submittedName>
        <fullName evidence="4">Purkinje cell protein 4 like 1</fullName>
    </submittedName>
</protein>
<evidence type="ECO:0000313" key="3">
    <source>
        <dbReference type="Ensembl" id="ENSCAFP00000038022.3"/>
    </source>
</evidence>
<dbReference type="Proteomes" id="UP000002254">
    <property type="component" value="Chromosome 38"/>
</dbReference>
<name>A0A8C0YXF0_CANLF</name>
<evidence type="ECO:0000313" key="5">
    <source>
        <dbReference type="Proteomes" id="UP000002254"/>
    </source>
</evidence>
<dbReference type="InterPro" id="IPR052142">
    <property type="entry name" value="Calmodulin_Regulator_PCP4-like"/>
</dbReference>
<feature type="compositionally biased region" description="Basic residues" evidence="2">
    <location>
        <begin position="166"/>
        <end position="176"/>
    </location>
</feature>
<reference evidence="4" key="2">
    <citation type="submission" date="2018-10" db="EMBL/GenBank/DDBJ databases">
        <title>De novo assembly of a Great Dane genome.</title>
        <authorList>
            <person name="Kidd J.M."/>
            <person name="Pendleton A.L."/>
            <person name="Shen F."/>
            <person name="Emery S."/>
        </authorList>
    </citation>
    <scope>NUCLEOTIDE SEQUENCE [LARGE SCALE GENOMIC DNA]</scope>
    <source>
        <strain evidence="4">Great Dane</strain>
    </source>
</reference>
<feature type="compositionally biased region" description="Basic and acidic residues" evidence="2">
    <location>
        <begin position="288"/>
        <end position="301"/>
    </location>
</feature>
<dbReference type="Ensembl" id="ENSCAFT00000046388.3">
    <property type="protein sequence ID" value="ENSCAFP00000038022.3"/>
    <property type="gene ID" value="ENSCAFG00000031225.3"/>
</dbReference>
<feature type="compositionally biased region" description="Low complexity" evidence="2">
    <location>
        <begin position="251"/>
        <end position="270"/>
    </location>
</feature>
<dbReference type="AlphaFoldDB" id="A0A8C0YXF0"/>
<evidence type="ECO:0000256" key="2">
    <source>
        <dbReference type="SAM" id="MobiDB-lite"/>
    </source>
</evidence>
<organism evidence="4 6">
    <name type="scientific">Canis lupus familiaris</name>
    <name type="common">Dog</name>
    <name type="synonym">Canis familiaris</name>
    <dbReference type="NCBI Taxonomy" id="9615"/>
    <lineage>
        <taxon>Eukaryota</taxon>
        <taxon>Metazoa</taxon>
        <taxon>Chordata</taxon>
        <taxon>Craniata</taxon>
        <taxon>Vertebrata</taxon>
        <taxon>Euteleostomi</taxon>
        <taxon>Mammalia</taxon>
        <taxon>Eutheria</taxon>
        <taxon>Laurasiatheria</taxon>
        <taxon>Carnivora</taxon>
        <taxon>Caniformia</taxon>
        <taxon>Canidae</taxon>
        <taxon>Canis</taxon>
    </lineage>
</organism>
<dbReference type="PANTHER" id="PTHR15359:SF5">
    <property type="entry name" value="PURKINJE CELL PROTEIN 4-LIKE PROTEIN 1"/>
    <property type="match status" value="1"/>
</dbReference>
<dbReference type="Proteomes" id="UP000694542">
    <property type="component" value="Chromosome 38"/>
</dbReference>
<reference evidence="4" key="3">
    <citation type="submission" date="2025-05" db="UniProtKB">
        <authorList>
            <consortium name="Ensembl"/>
        </authorList>
    </citation>
    <scope>IDENTIFICATION</scope>
</reference>
<feature type="region of interest" description="Disordered" evidence="2">
    <location>
        <begin position="140"/>
        <end position="192"/>
    </location>
</feature>
<feature type="region of interest" description="Disordered" evidence="2">
    <location>
        <begin position="225"/>
        <end position="315"/>
    </location>
</feature>
<reference evidence="3 5" key="1">
    <citation type="journal article" date="2005" name="Nature">
        <title>Genome sequence, comparative analysis and haplotype structure of the domestic dog.</title>
        <authorList>
            <consortium name="Broad Sequencing Platform"/>
            <person name="Lindblad-Toh K."/>
            <person name="Wade C.M."/>
            <person name="Mikkelsen T.S."/>
            <person name="Karlsson E.K."/>
            <person name="Jaffe D.B."/>
            <person name="Kamal M."/>
            <person name="Clamp M."/>
            <person name="Chang J.L."/>
            <person name="Kulbokas E.J. III"/>
            <person name="Zody M.C."/>
            <person name="Mauceli E."/>
            <person name="Xie X."/>
            <person name="Breen M."/>
            <person name="Wayne R.K."/>
            <person name="Ostrander E.A."/>
            <person name="Ponting C.P."/>
            <person name="Galibert F."/>
            <person name="Smith D.R."/>
            <person name="DeJong P.J."/>
            <person name="Kirkness E."/>
            <person name="Alvarez P."/>
            <person name="Biagi T."/>
            <person name="Brockman W."/>
            <person name="Butler J."/>
            <person name="Chin C.W."/>
            <person name="Cook A."/>
            <person name="Cuff J."/>
            <person name="Daly M.J."/>
            <person name="DeCaprio D."/>
            <person name="Gnerre S."/>
            <person name="Grabherr M."/>
            <person name="Kellis M."/>
            <person name="Kleber M."/>
            <person name="Bardeleben C."/>
            <person name="Goodstadt L."/>
            <person name="Heger A."/>
            <person name="Hitte C."/>
            <person name="Kim L."/>
            <person name="Koepfli K.P."/>
            <person name="Parker H.G."/>
            <person name="Pollinger J.P."/>
            <person name="Searle S.M."/>
            <person name="Sutter N.B."/>
            <person name="Thomas R."/>
            <person name="Webber C."/>
            <person name="Baldwin J."/>
            <person name="Abebe A."/>
            <person name="Abouelleil A."/>
            <person name="Aftuck L."/>
            <person name="Ait-Zahra M."/>
            <person name="Aldredge T."/>
            <person name="Allen N."/>
            <person name="An P."/>
            <person name="Anderson S."/>
            <person name="Antoine C."/>
            <person name="Arachchi H."/>
            <person name="Aslam A."/>
            <person name="Ayotte L."/>
            <person name="Bachantsang P."/>
            <person name="Barry A."/>
            <person name="Bayul T."/>
            <person name="Benamara M."/>
            <person name="Berlin A."/>
            <person name="Bessette D."/>
            <person name="Blitshteyn B."/>
            <person name="Bloom T."/>
            <person name="Blye J."/>
            <person name="Boguslavskiy L."/>
            <person name="Bonnet C."/>
            <person name="Boukhgalter B."/>
            <person name="Brown A."/>
            <person name="Cahill P."/>
            <person name="Calixte N."/>
            <person name="Camarata J."/>
            <person name="Cheshatsang Y."/>
            <person name="Chu J."/>
            <person name="Citroen M."/>
            <person name="Collymore A."/>
            <person name="Cooke P."/>
            <person name="Dawoe T."/>
            <person name="Daza R."/>
            <person name="Decktor K."/>
            <person name="DeGray S."/>
            <person name="Dhargay N."/>
            <person name="Dooley K."/>
            <person name="Dooley K."/>
            <person name="Dorje P."/>
            <person name="Dorjee K."/>
            <person name="Dorris L."/>
            <person name="Duffey N."/>
            <person name="Dupes A."/>
            <person name="Egbiremolen O."/>
            <person name="Elong R."/>
            <person name="Falk J."/>
            <person name="Farina A."/>
            <person name="Faro S."/>
            <person name="Ferguson D."/>
            <person name="Ferreira P."/>
            <person name="Fisher S."/>
            <person name="FitzGerald M."/>
            <person name="Foley K."/>
            <person name="Foley C."/>
            <person name="Franke A."/>
            <person name="Friedrich D."/>
            <person name="Gage D."/>
            <person name="Garber M."/>
            <person name="Gearin G."/>
            <person name="Giannoukos G."/>
            <person name="Goode T."/>
            <person name="Goyette A."/>
            <person name="Graham J."/>
            <person name="Grandbois E."/>
            <person name="Gyaltsen K."/>
            <person name="Hafez N."/>
            <person name="Hagopian D."/>
            <person name="Hagos B."/>
            <person name="Hall J."/>
            <person name="Healy C."/>
            <person name="Hegarty R."/>
            <person name="Honan T."/>
            <person name="Horn A."/>
            <person name="Houde N."/>
            <person name="Hughes L."/>
            <person name="Hunnicutt L."/>
            <person name="Husby M."/>
            <person name="Jester B."/>
            <person name="Jones C."/>
            <person name="Kamat A."/>
            <person name="Kanga B."/>
            <person name="Kells C."/>
            <person name="Khazanovich D."/>
            <person name="Kieu A.C."/>
            <person name="Kisner P."/>
            <person name="Kumar M."/>
            <person name="Lance K."/>
            <person name="Landers T."/>
            <person name="Lara M."/>
            <person name="Lee W."/>
            <person name="Leger J.P."/>
            <person name="Lennon N."/>
            <person name="Leuper L."/>
            <person name="LeVine S."/>
            <person name="Liu J."/>
            <person name="Liu X."/>
            <person name="Lokyitsang Y."/>
            <person name="Lokyitsang T."/>
            <person name="Lui A."/>
            <person name="Macdonald J."/>
            <person name="Major J."/>
            <person name="Marabella R."/>
            <person name="Maru K."/>
            <person name="Matthews C."/>
            <person name="McDonough S."/>
            <person name="Mehta T."/>
            <person name="Meldrim J."/>
            <person name="Melnikov A."/>
            <person name="Meneus L."/>
            <person name="Mihalev A."/>
            <person name="Mihova T."/>
            <person name="Miller K."/>
            <person name="Mittelman R."/>
            <person name="Mlenga V."/>
            <person name="Mulrain L."/>
            <person name="Munson G."/>
            <person name="Navidi A."/>
            <person name="Naylor J."/>
            <person name="Nguyen T."/>
            <person name="Nguyen N."/>
            <person name="Nguyen C."/>
            <person name="Nguyen T."/>
            <person name="Nicol R."/>
            <person name="Norbu N."/>
            <person name="Norbu C."/>
            <person name="Novod N."/>
            <person name="Nyima T."/>
            <person name="Olandt P."/>
            <person name="O'Neill B."/>
            <person name="O'Neill K."/>
            <person name="Osman S."/>
            <person name="Oyono L."/>
            <person name="Patti C."/>
            <person name="Perrin D."/>
            <person name="Phunkhang P."/>
            <person name="Pierre F."/>
            <person name="Priest M."/>
            <person name="Rachupka A."/>
            <person name="Raghuraman S."/>
            <person name="Rameau R."/>
            <person name="Ray V."/>
            <person name="Raymond C."/>
            <person name="Rege F."/>
            <person name="Rise C."/>
            <person name="Rogers J."/>
            <person name="Rogov P."/>
            <person name="Sahalie J."/>
            <person name="Settipalli S."/>
            <person name="Sharpe T."/>
            <person name="Shea T."/>
            <person name="Sheehan M."/>
            <person name="Sherpa N."/>
            <person name="Shi J."/>
            <person name="Shih D."/>
            <person name="Sloan J."/>
            <person name="Smith C."/>
            <person name="Sparrow T."/>
            <person name="Stalker J."/>
            <person name="Stange-Thomann N."/>
            <person name="Stavropoulos S."/>
            <person name="Stone C."/>
            <person name="Stone S."/>
            <person name="Sykes S."/>
            <person name="Tchuinga P."/>
            <person name="Tenzing P."/>
            <person name="Tesfaye S."/>
            <person name="Thoulutsang D."/>
            <person name="Thoulutsang Y."/>
            <person name="Topham K."/>
            <person name="Topping I."/>
            <person name="Tsamla T."/>
            <person name="Vassiliev H."/>
            <person name="Venkataraman V."/>
            <person name="Vo A."/>
            <person name="Wangchuk T."/>
            <person name="Wangdi T."/>
            <person name="Weiand M."/>
            <person name="Wilkinson J."/>
            <person name="Wilson A."/>
            <person name="Yadav S."/>
            <person name="Yang S."/>
            <person name="Yang X."/>
            <person name="Young G."/>
            <person name="Yu Q."/>
            <person name="Zainoun J."/>
            <person name="Zembek L."/>
            <person name="Zimmer A."/>
            <person name="Lander E.S."/>
        </authorList>
    </citation>
    <scope>NUCLEOTIDE SEQUENCE [LARGE SCALE GENOMIC DNA]</scope>
    <source>
        <strain evidence="3">Boxer</strain>
    </source>
</reference>
<proteinExistence type="inferred from homology"/>
<feature type="compositionally biased region" description="Low complexity" evidence="2">
    <location>
        <begin position="225"/>
        <end position="241"/>
    </location>
</feature>
<accession>A0A8C0YXF0</accession>
<sequence>CSQSHRPFPTSLFSAREYGPLAPVCLSSEPLPRCPTFSESHCHPRLPVNPPPLPASALALQFPASPVPSRSPCGSFEALPRSHTPSFALSASLRRVLRPPLPPPRLRLLHLPRSGPRRPPPLPALGLTLVWKCSSPPGPPRLAASGRHSAAGGAPIGRPGGGCGAHYKRRARRRRAERLPRTGSGGGGGGGAGRELLARSAAAGCGLRAAGCGLRAAGRERRLPAPGSAALVGRGARLGARPPRPSPAQPRGPLASPARAAPSAPRPAAAMSELNTKTSPATNQAPGPEEKGKAGSAKKAEEEEEIDIDLTAPETEKAALAIQGKFRRFQKRKKDPSS</sequence>
<feature type="compositionally biased region" description="Gly residues" evidence="2">
    <location>
        <begin position="183"/>
        <end position="192"/>
    </location>
</feature>
<feature type="compositionally biased region" description="Polar residues" evidence="2">
    <location>
        <begin position="273"/>
        <end position="285"/>
    </location>
</feature>
<evidence type="ECO:0000313" key="6">
    <source>
        <dbReference type="Proteomes" id="UP000694542"/>
    </source>
</evidence>
<feature type="compositionally biased region" description="Gly residues" evidence="2">
    <location>
        <begin position="154"/>
        <end position="164"/>
    </location>
</feature>
<dbReference type="Ensembl" id="ENSCAFT00040024214.1">
    <property type="protein sequence ID" value="ENSCAFP00040021038.1"/>
    <property type="gene ID" value="ENSCAFG00040013096.1"/>
</dbReference>
<accession>A0A8P0SSP5</accession>
<evidence type="ECO:0000256" key="1">
    <source>
        <dbReference type="ARBA" id="ARBA00038017"/>
    </source>
</evidence>
<comment type="similarity">
    <text evidence="1">Belongs to the PCP4 family.</text>
</comment>
<gene>
    <name evidence="3" type="primary">PCP4L1</name>
</gene>
<feature type="compositionally biased region" description="Low complexity" evidence="2">
    <location>
        <begin position="143"/>
        <end position="153"/>
    </location>
</feature>